<protein>
    <recommendedName>
        <fullName evidence="2">3-hydroxyisobutyryl-CoA hydrolase</fullName>
        <ecNumber evidence="2">3.1.2.4</ecNumber>
    </recommendedName>
</protein>
<proteinExistence type="predicted"/>
<dbReference type="OrthoDB" id="9790967at2"/>
<dbReference type="NCBIfam" id="NF004127">
    <property type="entry name" value="PRK05617.1"/>
    <property type="match status" value="1"/>
</dbReference>
<evidence type="ECO:0000313" key="5">
    <source>
        <dbReference type="EMBL" id="RDE08072.1"/>
    </source>
</evidence>
<comment type="caution">
    <text evidence="5">The sequence shown here is derived from an EMBL/GenBank/DDBJ whole genome shotgun (WGS) entry which is preliminary data.</text>
</comment>
<dbReference type="GO" id="GO:0005829">
    <property type="term" value="C:cytosol"/>
    <property type="evidence" value="ECO:0007669"/>
    <property type="project" value="TreeGrafter"/>
</dbReference>
<sequence length="354" mass="36987">MDPFVKFAVSEACGIVTLARSGAINALTAEMIADVLDTLHDWERDPGIAMVVIEGEGEKGLCAGGDVRATRELALAGRVEAVGAFFADEYQMNGLISSFPKPIVALQHGIVMGGGIGISSHARYRVATLDARFAMPEGAIGFFCDVGVNALLYKTGEARALAFLLSGQTVGAADAIGLGLADAAVPRAALGSLRDRLIEASVAGDLDLAIAAAIQAEADDPGVAGFCALADTLAPAFEKPDAEAILAELRDLGDDGDPGAAALYGAIAGHCPTSVVATLLSHRLARRQRDVMAILRTDLALARWMALRPDFAEGVRAVLVDKDRRPRWLPDRLADVDRVGLDALLSPVPAQAER</sequence>
<organism evidence="5 6">
    <name type="scientific">Pelagibacterium lacus</name>
    <dbReference type="NCBI Taxonomy" id="2282655"/>
    <lineage>
        <taxon>Bacteria</taxon>
        <taxon>Pseudomonadati</taxon>
        <taxon>Pseudomonadota</taxon>
        <taxon>Alphaproteobacteria</taxon>
        <taxon>Hyphomicrobiales</taxon>
        <taxon>Devosiaceae</taxon>
        <taxon>Pelagibacterium</taxon>
    </lineage>
</organism>
<dbReference type="EC" id="3.1.2.4" evidence="2"/>
<comment type="catalytic activity">
    <reaction evidence="1">
        <text>3-hydroxy-2-methylpropanoyl-CoA + H2O = 3-hydroxy-2-methylpropanoate + CoA + H(+)</text>
        <dbReference type="Rhea" id="RHEA:20888"/>
        <dbReference type="ChEBI" id="CHEBI:11805"/>
        <dbReference type="ChEBI" id="CHEBI:15377"/>
        <dbReference type="ChEBI" id="CHEBI:15378"/>
        <dbReference type="ChEBI" id="CHEBI:57287"/>
        <dbReference type="ChEBI" id="CHEBI:57340"/>
        <dbReference type="EC" id="3.1.2.4"/>
    </reaction>
</comment>
<dbReference type="InterPro" id="IPR032259">
    <property type="entry name" value="HIBYL-CoA-H"/>
</dbReference>
<dbReference type="EMBL" id="QQNH01000024">
    <property type="protein sequence ID" value="RDE08072.1"/>
    <property type="molecule type" value="Genomic_DNA"/>
</dbReference>
<dbReference type="PANTHER" id="PTHR43176">
    <property type="entry name" value="3-HYDROXYISOBUTYRYL-COA HYDROLASE-RELATED"/>
    <property type="match status" value="1"/>
</dbReference>
<name>A0A369W488_9HYPH</name>
<dbReference type="AlphaFoldDB" id="A0A369W488"/>
<reference evidence="6" key="1">
    <citation type="submission" date="2018-07" db="EMBL/GenBank/DDBJ databases">
        <authorList>
            <person name="Liu B.-T."/>
            <person name="Du Z."/>
        </authorList>
    </citation>
    <scope>NUCLEOTIDE SEQUENCE [LARGE SCALE GENOMIC DNA]</scope>
    <source>
        <strain evidence="6">XYN52</strain>
    </source>
</reference>
<dbReference type="Pfam" id="PF16113">
    <property type="entry name" value="ECH_2"/>
    <property type="match status" value="1"/>
</dbReference>
<accession>A0A369W488</accession>
<dbReference type="SUPFAM" id="SSF52096">
    <property type="entry name" value="ClpP/crotonase"/>
    <property type="match status" value="1"/>
</dbReference>
<dbReference type="RefSeq" id="WP_114646691.1">
    <property type="nucleotide sequence ID" value="NZ_QQNH01000024.1"/>
</dbReference>
<feature type="domain" description="Enoyl-CoA hydratase/isomerase" evidence="4">
    <location>
        <begin position="13"/>
        <end position="342"/>
    </location>
</feature>
<evidence type="ECO:0000256" key="2">
    <source>
        <dbReference type="ARBA" id="ARBA00011915"/>
    </source>
</evidence>
<evidence type="ECO:0000256" key="1">
    <source>
        <dbReference type="ARBA" id="ARBA00001709"/>
    </source>
</evidence>
<dbReference type="InterPro" id="IPR045004">
    <property type="entry name" value="ECH_dom"/>
</dbReference>
<evidence type="ECO:0000256" key="3">
    <source>
        <dbReference type="ARBA" id="ARBA00022801"/>
    </source>
</evidence>
<keyword evidence="5" id="KW-0413">Isomerase</keyword>
<dbReference type="GO" id="GO:0006574">
    <property type="term" value="P:L-valine catabolic process"/>
    <property type="evidence" value="ECO:0007669"/>
    <property type="project" value="TreeGrafter"/>
</dbReference>
<dbReference type="Proteomes" id="UP000253759">
    <property type="component" value="Unassembled WGS sequence"/>
</dbReference>
<keyword evidence="3" id="KW-0378">Hydrolase</keyword>
<dbReference type="Gene3D" id="3.90.226.10">
    <property type="entry name" value="2-enoyl-CoA Hydratase, Chain A, domain 1"/>
    <property type="match status" value="1"/>
</dbReference>
<evidence type="ECO:0000313" key="6">
    <source>
        <dbReference type="Proteomes" id="UP000253759"/>
    </source>
</evidence>
<dbReference type="InterPro" id="IPR029045">
    <property type="entry name" value="ClpP/crotonase-like_dom_sf"/>
</dbReference>
<dbReference type="PANTHER" id="PTHR43176:SF3">
    <property type="entry name" value="3-HYDROXYISOBUTYRYL-COA HYDROLASE, MITOCHONDRIAL"/>
    <property type="match status" value="1"/>
</dbReference>
<dbReference type="GO" id="GO:0003860">
    <property type="term" value="F:3-hydroxyisobutyryl-CoA hydrolase activity"/>
    <property type="evidence" value="ECO:0007669"/>
    <property type="project" value="UniProtKB-EC"/>
</dbReference>
<evidence type="ECO:0000259" key="4">
    <source>
        <dbReference type="Pfam" id="PF16113"/>
    </source>
</evidence>
<gene>
    <name evidence="5" type="ORF">DVH29_13375</name>
</gene>
<dbReference type="GO" id="GO:0016853">
    <property type="term" value="F:isomerase activity"/>
    <property type="evidence" value="ECO:0007669"/>
    <property type="project" value="UniProtKB-KW"/>
</dbReference>
<dbReference type="CDD" id="cd06558">
    <property type="entry name" value="crotonase-like"/>
    <property type="match status" value="1"/>
</dbReference>
<keyword evidence="6" id="KW-1185">Reference proteome</keyword>